<name>A0AAU9JTB0_9CILI</name>
<dbReference type="PROSITE" id="PS00108">
    <property type="entry name" value="PROTEIN_KINASE_ST"/>
    <property type="match status" value="1"/>
</dbReference>
<dbReference type="SUPFAM" id="SSF50729">
    <property type="entry name" value="PH domain-like"/>
    <property type="match status" value="1"/>
</dbReference>
<keyword evidence="1 3" id="KW-0547">Nucleotide-binding</keyword>
<dbReference type="CDD" id="cd05117">
    <property type="entry name" value="STKc_CAMK"/>
    <property type="match status" value="1"/>
</dbReference>
<dbReference type="EMBL" id="CAJZBQ010000045">
    <property type="protein sequence ID" value="CAG9328171.1"/>
    <property type="molecule type" value="Genomic_DNA"/>
</dbReference>
<dbReference type="CDD" id="cd00821">
    <property type="entry name" value="PH"/>
    <property type="match status" value="1"/>
</dbReference>
<keyword evidence="4" id="KW-0723">Serine/threonine-protein kinase</keyword>
<dbReference type="AlphaFoldDB" id="A0AAU9JTB0"/>
<dbReference type="SMART" id="SM00220">
    <property type="entry name" value="S_TKc"/>
    <property type="match status" value="1"/>
</dbReference>
<keyword evidence="8" id="KW-1185">Reference proteome</keyword>
<dbReference type="GO" id="GO:0005524">
    <property type="term" value="F:ATP binding"/>
    <property type="evidence" value="ECO:0007669"/>
    <property type="project" value="UniProtKB-UniRule"/>
</dbReference>
<feature type="domain" description="PH" evidence="5">
    <location>
        <begin position="33"/>
        <end position="129"/>
    </location>
</feature>
<comment type="similarity">
    <text evidence="4">Belongs to the protein kinase superfamily.</text>
</comment>
<evidence type="ECO:0008006" key="9">
    <source>
        <dbReference type="Google" id="ProtNLM"/>
    </source>
</evidence>
<dbReference type="Gene3D" id="1.10.510.10">
    <property type="entry name" value="Transferase(Phosphotransferase) domain 1"/>
    <property type="match status" value="1"/>
</dbReference>
<dbReference type="InterPro" id="IPR011009">
    <property type="entry name" value="Kinase-like_dom_sf"/>
</dbReference>
<dbReference type="InterPro" id="IPR017441">
    <property type="entry name" value="Protein_kinase_ATP_BS"/>
</dbReference>
<accession>A0AAU9JTB0</accession>
<dbReference type="InterPro" id="IPR001849">
    <property type="entry name" value="PH_domain"/>
</dbReference>
<comment type="caution">
    <text evidence="7">The sequence shown here is derived from an EMBL/GenBank/DDBJ whole genome shotgun (WGS) entry which is preliminary data.</text>
</comment>
<dbReference type="SUPFAM" id="SSF56112">
    <property type="entry name" value="Protein kinase-like (PK-like)"/>
    <property type="match status" value="1"/>
</dbReference>
<dbReference type="PROSITE" id="PS50011">
    <property type="entry name" value="PROTEIN_KINASE_DOM"/>
    <property type="match status" value="1"/>
</dbReference>
<reference evidence="7" key="1">
    <citation type="submission" date="2021-09" db="EMBL/GenBank/DDBJ databases">
        <authorList>
            <consortium name="AG Swart"/>
            <person name="Singh M."/>
            <person name="Singh A."/>
            <person name="Seah K."/>
            <person name="Emmerich C."/>
        </authorList>
    </citation>
    <scope>NUCLEOTIDE SEQUENCE</scope>
    <source>
        <strain evidence="7">ATCC30299</strain>
    </source>
</reference>
<sequence length="483" mass="56410">MISIFDEIDTKVNNCTQFWHSLDEYALEDIKENKIFEGVLRLLSANKLGKERLFVLTKTSIYSFNKRNDRIPQLMSKINWKLVEAFIEHNLEEERYGFKIFQNTISQDFFVKSSEDLDIWINHLSSISIMTDLEDDYSFIKQIGKGSFADVYLAQDLDNDDKYAIKRISKNKSQMNAIGSKGMINEIEIMRKLKHPYILTLHKIYETEHHINLILDYVEGGELFQRIMQNGKILESYAAKFCANLLDALEYLHSQNIMHRDLKPENILMVSKFNDYEFKISDFGLAVQTQEKQELRCGSPGYVAPEILRKEPYGKEIDLFSTGILMYVILSGRAPFPGKDTKEILYRNKECRIYFQDKYWNEISQKAIDMVQRLTDPNPEFRISINDAKEHPWISFLTKKTHRKIYIPKQLEESKDKIVSPRSGNASMIKISYRAHNEKRGEHGFATERVGKDKHSWVGVLLKKHHKIVTPTHRAKIMASGDE</sequence>
<protein>
    <recommendedName>
        <fullName evidence="9">Protein kinase domain-containing protein</fullName>
    </recommendedName>
</protein>
<dbReference type="Proteomes" id="UP001162131">
    <property type="component" value="Unassembled WGS sequence"/>
</dbReference>
<dbReference type="PROSITE" id="PS00107">
    <property type="entry name" value="PROTEIN_KINASE_ATP"/>
    <property type="match status" value="1"/>
</dbReference>
<dbReference type="PROSITE" id="PS50003">
    <property type="entry name" value="PH_DOMAIN"/>
    <property type="match status" value="1"/>
</dbReference>
<keyword evidence="4" id="KW-0808">Transferase</keyword>
<gene>
    <name evidence="7" type="ORF">BSTOLATCC_MIC45626</name>
</gene>
<dbReference type="Gene3D" id="2.30.29.30">
    <property type="entry name" value="Pleckstrin-homology domain (PH domain)/Phosphotyrosine-binding domain (PTB)"/>
    <property type="match status" value="1"/>
</dbReference>
<proteinExistence type="inferred from homology"/>
<evidence type="ECO:0000259" key="6">
    <source>
        <dbReference type="PROSITE" id="PS50011"/>
    </source>
</evidence>
<evidence type="ECO:0000256" key="3">
    <source>
        <dbReference type="PROSITE-ProRule" id="PRU10141"/>
    </source>
</evidence>
<dbReference type="Gene3D" id="3.30.200.20">
    <property type="entry name" value="Phosphorylase Kinase, domain 1"/>
    <property type="match status" value="1"/>
</dbReference>
<feature type="domain" description="Protein kinase" evidence="6">
    <location>
        <begin position="137"/>
        <end position="394"/>
    </location>
</feature>
<dbReference type="GO" id="GO:0004674">
    <property type="term" value="F:protein serine/threonine kinase activity"/>
    <property type="evidence" value="ECO:0007669"/>
    <property type="project" value="UniProtKB-KW"/>
</dbReference>
<evidence type="ECO:0000256" key="2">
    <source>
        <dbReference type="ARBA" id="ARBA00022840"/>
    </source>
</evidence>
<keyword evidence="4" id="KW-0418">Kinase</keyword>
<evidence type="ECO:0000256" key="4">
    <source>
        <dbReference type="RuleBase" id="RU000304"/>
    </source>
</evidence>
<dbReference type="InterPro" id="IPR011993">
    <property type="entry name" value="PH-like_dom_sf"/>
</dbReference>
<dbReference type="FunFam" id="1.10.510.10:FF:000945">
    <property type="entry name" value="Uncharacterized protein"/>
    <property type="match status" value="1"/>
</dbReference>
<dbReference type="InterPro" id="IPR000719">
    <property type="entry name" value="Prot_kinase_dom"/>
</dbReference>
<dbReference type="FunFam" id="3.30.200.20:FF:000042">
    <property type="entry name" value="Aurora kinase A"/>
    <property type="match status" value="1"/>
</dbReference>
<feature type="binding site" evidence="3">
    <location>
        <position position="166"/>
    </location>
    <ligand>
        <name>ATP</name>
        <dbReference type="ChEBI" id="CHEBI:30616"/>
    </ligand>
</feature>
<keyword evidence="2 3" id="KW-0067">ATP-binding</keyword>
<dbReference type="Pfam" id="PF00069">
    <property type="entry name" value="Pkinase"/>
    <property type="match status" value="1"/>
</dbReference>
<evidence type="ECO:0000313" key="7">
    <source>
        <dbReference type="EMBL" id="CAG9328171.1"/>
    </source>
</evidence>
<evidence type="ECO:0000256" key="1">
    <source>
        <dbReference type="ARBA" id="ARBA00022741"/>
    </source>
</evidence>
<evidence type="ECO:0000259" key="5">
    <source>
        <dbReference type="PROSITE" id="PS50003"/>
    </source>
</evidence>
<evidence type="ECO:0000313" key="8">
    <source>
        <dbReference type="Proteomes" id="UP001162131"/>
    </source>
</evidence>
<dbReference type="PANTHER" id="PTHR24347">
    <property type="entry name" value="SERINE/THREONINE-PROTEIN KINASE"/>
    <property type="match status" value="1"/>
</dbReference>
<organism evidence="7 8">
    <name type="scientific">Blepharisma stoltei</name>
    <dbReference type="NCBI Taxonomy" id="1481888"/>
    <lineage>
        <taxon>Eukaryota</taxon>
        <taxon>Sar</taxon>
        <taxon>Alveolata</taxon>
        <taxon>Ciliophora</taxon>
        <taxon>Postciliodesmatophora</taxon>
        <taxon>Heterotrichea</taxon>
        <taxon>Heterotrichida</taxon>
        <taxon>Blepharismidae</taxon>
        <taxon>Blepharisma</taxon>
    </lineage>
</organism>
<dbReference type="InterPro" id="IPR008271">
    <property type="entry name" value="Ser/Thr_kinase_AS"/>
</dbReference>